<proteinExistence type="inferred from homology"/>
<feature type="chain" id="PRO_5040314638" evidence="3">
    <location>
        <begin position="32"/>
        <end position="675"/>
    </location>
</feature>
<evidence type="ECO:0000259" key="4">
    <source>
        <dbReference type="Pfam" id="PF00394"/>
    </source>
</evidence>
<protein>
    <submittedName>
        <fullName evidence="7">Cupredoxin</fullName>
    </submittedName>
</protein>
<dbReference type="GO" id="GO:0010106">
    <property type="term" value="P:cellular response to iron ion starvation"/>
    <property type="evidence" value="ECO:0007669"/>
    <property type="project" value="TreeGrafter"/>
</dbReference>
<sequence length="675" mass="76033">MAFVSSLAKLNLTTPSLLALSLLCLPANARGNNACNDGKTVIDRNNLSPPRCALGSKDPFTKLDCTSFSYDCVWTVKYQNSRIEVNGAWPPPSINVIEGQRIRIILNNQMNEEVTLHFHGLLQKQEGIGMGETFLYDFPAAKAGTYWIHSHAPGQYPNDLRTLLIIKDPNDSQFYSYAPASDTNPDYTITLSDIWQNFSLVEQQYIKGDCGAGIEIPAEGMEPTKAEIDQKIIMTTSATYRLRFINTSAFARYYVFIQGMDMEVIEIDGVLIKRGQRTGGIEIASGQRISVLVSYSSTAATRRIMAISDRRISTGDLTGTKPGYCKLYATQKKSTMQFTWGWLMTVKWIATVNSFKPGTKVNKQIHSADIDLSFLSLTRTVLELTDNCYWNPLYAWNFNELAFELKDEIAPWIPNDFATRVHEVILTDDQGYGVLGIGGYPRFIPPDQQDTSRFPRPISFGTASDPSEWPRLPTLVHGLYGTYTPSQHEDATYCSYNSSQKSQTLVMPNGGEVHWFAFRTLRGDHPIHMHGHEFQIIAKLPARAHKQRDGAYKVLPFDMYRDDYSGITPKSNPSRRDTIMVEKGTTVIVAIKTDNPGIWISASSALDCHNDFHARTGMFMQLVENVQSLRSMVGTWNWNIDLSQKWGFNISFSGPIEKRPWLSQNVANAFRHYGY</sequence>
<dbReference type="AlphaFoldDB" id="A0A9P4UZL5"/>
<dbReference type="GO" id="GO:0005507">
    <property type="term" value="F:copper ion binding"/>
    <property type="evidence" value="ECO:0007669"/>
    <property type="project" value="InterPro"/>
</dbReference>
<evidence type="ECO:0000313" key="8">
    <source>
        <dbReference type="Proteomes" id="UP000799444"/>
    </source>
</evidence>
<dbReference type="Pfam" id="PF07731">
    <property type="entry name" value="Cu-oxidase_2"/>
    <property type="match status" value="1"/>
</dbReference>
<dbReference type="Gene3D" id="2.60.40.420">
    <property type="entry name" value="Cupredoxins - blue copper proteins"/>
    <property type="match status" value="3"/>
</dbReference>
<dbReference type="SUPFAM" id="SSF49503">
    <property type="entry name" value="Cupredoxins"/>
    <property type="match status" value="3"/>
</dbReference>
<comment type="similarity">
    <text evidence="1">Belongs to the multicopper oxidase family.</text>
</comment>
<evidence type="ECO:0000256" key="3">
    <source>
        <dbReference type="SAM" id="SignalP"/>
    </source>
</evidence>
<keyword evidence="8" id="KW-1185">Reference proteome</keyword>
<dbReference type="InterPro" id="IPR011706">
    <property type="entry name" value="Cu-oxidase_C"/>
</dbReference>
<evidence type="ECO:0000256" key="1">
    <source>
        <dbReference type="ARBA" id="ARBA00010609"/>
    </source>
</evidence>
<dbReference type="PANTHER" id="PTHR11709:SF361">
    <property type="entry name" value="IRON TRANSPORT MULTICOPPER OXIDASE FET3"/>
    <property type="match status" value="1"/>
</dbReference>
<dbReference type="PANTHER" id="PTHR11709">
    <property type="entry name" value="MULTI-COPPER OXIDASE"/>
    <property type="match status" value="1"/>
</dbReference>
<dbReference type="GO" id="GO:0004322">
    <property type="term" value="F:ferroxidase activity"/>
    <property type="evidence" value="ECO:0007669"/>
    <property type="project" value="TreeGrafter"/>
</dbReference>
<name>A0A9P4UZL5_9PLEO</name>
<keyword evidence="3" id="KW-0732">Signal</keyword>
<dbReference type="EMBL" id="ML996149">
    <property type="protein sequence ID" value="KAF2734352.1"/>
    <property type="molecule type" value="Genomic_DNA"/>
</dbReference>
<dbReference type="Pfam" id="PF07732">
    <property type="entry name" value="Cu-oxidase_3"/>
    <property type="match status" value="1"/>
</dbReference>
<evidence type="ECO:0000313" key="7">
    <source>
        <dbReference type="EMBL" id="KAF2734352.1"/>
    </source>
</evidence>
<dbReference type="InterPro" id="IPR008972">
    <property type="entry name" value="Cupredoxin"/>
</dbReference>
<dbReference type="GO" id="GO:0033573">
    <property type="term" value="C:high-affinity iron permease complex"/>
    <property type="evidence" value="ECO:0007669"/>
    <property type="project" value="TreeGrafter"/>
</dbReference>
<feature type="signal peptide" evidence="3">
    <location>
        <begin position="1"/>
        <end position="31"/>
    </location>
</feature>
<dbReference type="Proteomes" id="UP000799444">
    <property type="component" value="Unassembled WGS sequence"/>
</dbReference>
<dbReference type="GO" id="GO:0033215">
    <property type="term" value="P:reductive iron assimilation"/>
    <property type="evidence" value="ECO:0007669"/>
    <property type="project" value="TreeGrafter"/>
</dbReference>
<evidence type="ECO:0000259" key="5">
    <source>
        <dbReference type="Pfam" id="PF07731"/>
    </source>
</evidence>
<evidence type="ECO:0000259" key="6">
    <source>
        <dbReference type="Pfam" id="PF07732"/>
    </source>
</evidence>
<feature type="domain" description="Plastocyanin-like" evidence="6">
    <location>
        <begin position="79"/>
        <end position="170"/>
    </location>
</feature>
<comment type="caution">
    <text evidence="7">The sequence shown here is derived from an EMBL/GenBank/DDBJ whole genome shotgun (WGS) entry which is preliminary data.</text>
</comment>
<dbReference type="Pfam" id="PF00394">
    <property type="entry name" value="Cu-oxidase"/>
    <property type="match status" value="1"/>
</dbReference>
<evidence type="ECO:0000256" key="2">
    <source>
        <dbReference type="ARBA" id="ARBA00023008"/>
    </source>
</evidence>
<dbReference type="InterPro" id="IPR011707">
    <property type="entry name" value="Cu-oxidase-like_N"/>
</dbReference>
<keyword evidence="2" id="KW-0186">Copper</keyword>
<accession>A0A9P4UZL5</accession>
<organism evidence="7 8">
    <name type="scientific">Polyplosphaeria fusca</name>
    <dbReference type="NCBI Taxonomy" id="682080"/>
    <lineage>
        <taxon>Eukaryota</taxon>
        <taxon>Fungi</taxon>
        <taxon>Dikarya</taxon>
        <taxon>Ascomycota</taxon>
        <taxon>Pezizomycotina</taxon>
        <taxon>Dothideomycetes</taxon>
        <taxon>Pleosporomycetidae</taxon>
        <taxon>Pleosporales</taxon>
        <taxon>Tetraplosphaeriaceae</taxon>
        <taxon>Polyplosphaeria</taxon>
    </lineage>
</organism>
<reference evidence="7" key="1">
    <citation type="journal article" date="2020" name="Stud. Mycol.">
        <title>101 Dothideomycetes genomes: a test case for predicting lifestyles and emergence of pathogens.</title>
        <authorList>
            <person name="Haridas S."/>
            <person name="Albert R."/>
            <person name="Binder M."/>
            <person name="Bloem J."/>
            <person name="Labutti K."/>
            <person name="Salamov A."/>
            <person name="Andreopoulos B."/>
            <person name="Baker S."/>
            <person name="Barry K."/>
            <person name="Bills G."/>
            <person name="Bluhm B."/>
            <person name="Cannon C."/>
            <person name="Castanera R."/>
            <person name="Culley D."/>
            <person name="Daum C."/>
            <person name="Ezra D."/>
            <person name="Gonzalez J."/>
            <person name="Henrissat B."/>
            <person name="Kuo A."/>
            <person name="Liang C."/>
            <person name="Lipzen A."/>
            <person name="Lutzoni F."/>
            <person name="Magnuson J."/>
            <person name="Mondo S."/>
            <person name="Nolan M."/>
            <person name="Ohm R."/>
            <person name="Pangilinan J."/>
            <person name="Park H.-J."/>
            <person name="Ramirez L."/>
            <person name="Alfaro M."/>
            <person name="Sun H."/>
            <person name="Tritt A."/>
            <person name="Yoshinaga Y."/>
            <person name="Zwiers L.-H."/>
            <person name="Turgeon B."/>
            <person name="Goodwin S."/>
            <person name="Spatafora J."/>
            <person name="Crous P."/>
            <person name="Grigoriev I."/>
        </authorList>
    </citation>
    <scope>NUCLEOTIDE SEQUENCE</scope>
    <source>
        <strain evidence="7">CBS 125425</strain>
    </source>
</reference>
<dbReference type="OrthoDB" id="2121828at2759"/>
<feature type="domain" description="Plastocyanin-like" evidence="4">
    <location>
        <begin position="186"/>
        <end position="298"/>
    </location>
</feature>
<dbReference type="InterPro" id="IPR045087">
    <property type="entry name" value="Cu-oxidase_fam"/>
</dbReference>
<feature type="domain" description="Plastocyanin-like" evidence="5">
    <location>
        <begin position="484"/>
        <end position="627"/>
    </location>
</feature>
<dbReference type="InterPro" id="IPR001117">
    <property type="entry name" value="Cu-oxidase_2nd"/>
</dbReference>
<gene>
    <name evidence="7" type="ORF">EJ04DRAFT_564353</name>
</gene>